<dbReference type="RefSeq" id="WP_188784280.1">
    <property type="nucleotide sequence ID" value="NZ_BMNI01000006.1"/>
</dbReference>
<keyword evidence="2" id="KW-0732">Signal</keyword>
<feature type="region of interest" description="Disordered" evidence="1">
    <location>
        <begin position="22"/>
        <end position="47"/>
    </location>
</feature>
<name>A0ABQ2NAZ1_9ACTN</name>
<proteinExistence type="predicted"/>
<comment type="caution">
    <text evidence="3">The sequence shown here is derived from an EMBL/GenBank/DDBJ whole genome shotgun (WGS) entry which is preliminary data.</text>
</comment>
<feature type="signal peptide" evidence="2">
    <location>
        <begin position="1"/>
        <end position="25"/>
    </location>
</feature>
<protein>
    <submittedName>
        <fullName evidence="3">Uncharacterized protein</fullName>
    </submittedName>
</protein>
<evidence type="ECO:0000313" key="4">
    <source>
        <dbReference type="Proteomes" id="UP000655410"/>
    </source>
</evidence>
<gene>
    <name evidence="3" type="ORF">GCM10011584_24210</name>
</gene>
<feature type="chain" id="PRO_5047438447" evidence="2">
    <location>
        <begin position="26"/>
        <end position="311"/>
    </location>
</feature>
<evidence type="ECO:0000313" key="3">
    <source>
        <dbReference type="EMBL" id="GGO91050.1"/>
    </source>
</evidence>
<dbReference type="PROSITE" id="PS51257">
    <property type="entry name" value="PROKAR_LIPOPROTEIN"/>
    <property type="match status" value="1"/>
</dbReference>
<reference evidence="4" key="1">
    <citation type="journal article" date="2019" name="Int. J. Syst. Evol. Microbiol.">
        <title>The Global Catalogue of Microorganisms (GCM) 10K type strain sequencing project: providing services to taxonomists for standard genome sequencing and annotation.</title>
        <authorList>
            <consortium name="The Broad Institute Genomics Platform"/>
            <consortium name="The Broad Institute Genome Sequencing Center for Infectious Disease"/>
            <person name="Wu L."/>
            <person name="Ma J."/>
        </authorList>
    </citation>
    <scope>NUCLEOTIDE SEQUENCE [LARGE SCALE GENOMIC DNA]</scope>
    <source>
        <strain evidence="4">CGMCC 4.7371</strain>
    </source>
</reference>
<keyword evidence="4" id="KW-1185">Reference proteome</keyword>
<dbReference type="Proteomes" id="UP000655410">
    <property type="component" value="Unassembled WGS sequence"/>
</dbReference>
<evidence type="ECO:0000256" key="1">
    <source>
        <dbReference type="SAM" id="MobiDB-lite"/>
    </source>
</evidence>
<evidence type="ECO:0000256" key="2">
    <source>
        <dbReference type="SAM" id="SignalP"/>
    </source>
</evidence>
<sequence>MTPVRAIAALLLVLALAACSGNQPSAGPAPSTAPRAPSHAAAPSTRENVAATRKYAGWLLHAVPMPRGSRERKHSPTNRFEEMGTAYGPSDEAFQHTTWWTVPLPPDAFRDWVDRHVPRGLSNEGDAPSSSVSDGLVEHEVALASPGNLARTRALLNLAFTAYAGGVAVRVDTFVGARFGRTAFVPEDATSVTVERRNVPAGKRKGRGVAVLLDRPAAVAGLVELVNRQPGAMTASFIHGCLRPLAPMTYTLTFSTSDGEWTAVSTRRCDPVLSLFRDGRRVGPALDPQPGFTTTLDRVLRNASAPAVRHS</sequence>
<dbReference type="EMBL" id="BMNI01000006">
    <property type="protein sequence ID" value="GGO91050.1"/>
    <property type="molecule type" value="Genomic_DNA"/>
</dbReference>
<organism evidence="3 4">
    <name type="scientific">Nocardioides phosphati</name>
    <dbReference type="NCBI Taxonomy" id="1867775"/>
    <lineage>
        <taxon>Bacteria</taxon>
        <taxon>Bacillati</taxon>
        <taxon>Actinomycetota</taxon>
        <taxon>Actinomycetes</taxon>
        <taxon>Propionibacteriales</taxon>
        <taxon>Nocardioidaceae</taxon>
        <taxon>Nocardioides</taxon>
    </lineage>
</organism>
<feature type="compositionally biased region" description="Low complexity" evidence="1">
    <location>
        <begin position="22"/>
        <end position="44"/>
    </location>
</feature>
<accession>A0ABQ2NAZ1</accession>